<evidence type="ECO:0000259" key="2">
    <source>
        <dbReference type="Pfam" id="PF00582"/>
    </source>
</evidence>
<name>X1VKB9_9ZZZZ</name>
<proteinExistence type="inferred from homology"/>
<sequence>DEQIIKARGKLVTGSHPAEEIIKYADKTGADLILMATYGRSGISRWAMGSVAYKVLRSALVPVWLIRAGLSSEIIQDKLPIKTILVPLDGSKLAETALPYIEALVKQLGPEQVKVTLLRICQPQAVRSGYSPVISLGWEKQAARDMFQCKLVARSYLGDIEKRLRAAGIRACAVVVTGEPDDKIIEYTQQKGTSLVAMTIHGRSGISRWAYGSVAERVMLEAPTPIFLVRPR</sequence>
<dbReference type="Gene3D" id="3.40.50.620">
    <property type="entry name" value="HUPs"/>
    <property type="match status" value="2"/>
</dbReference>
<dbReference type="PANTHER" id="PTHR46268:SF6">
    <property type="entry name" value="UNIVERSAL STRESS PROTEIN UP12"/>
    <property type="match status" value="1"/>
</dbReference>
<protein>
    <recommendedName>
        <fullName evidence="2">UspA domain-containing protein</fullName>
    </recommendedName>
</protein>
<gene>
    <name evidence="3" type="ORF">S12H4_48981</name>
</gene>
<feature type="domain" description="UspA" evidence="2">
    <location>
        <begin position="11"/>
        <end position="67"/>
    </location>
</feature>
<dbReference type="InterPro" id="IPR006016">
    <property type="entry name" value="UspA"/>
</dbReference>
<dbReference type="Pfam" id="PF00582">
    <property type="entry name" value="Usp"/>
    <property type="match status" value="2"/>
</dbReference>
<dbReference type="PRINTS" id="PR01438">
    <property type="entry name" value="UNVRSLSTRESS"/>
</dbReference>
<dbReference type="AlphaFoldDB" id="X1VKB9"/>
<dbReference type="InterPro" id="IPR014729">
    <property type="entry name" value="Rossmann-like_a/b/a_fold"/>
</dbReference>
<dbReference type="SUPFAM" id="SSF52402">
    <property type="entry name" value="Adenine nucleotide alpha hydrolases-like"/>
    <property type="match status" value="2"/>
</dbReference>
<feature type="domain" description="UspA" evidence="2">
    <location>
        <begin position="81"/>
        <end position="230"/>
    </location>
</feature>
<accession>X1VKB9</accession>
<feature type="non-terminal residue" evidence="3">
    <location>
        <position position="1"/>
    </location>
</feature>
<dbReference type="EMBL" id="BARW01030670">
    <property type="protein sequence ID" value="GAJ08450.1"/>
    <property type="molecule type" value="Genomic_DNA"/>
</dbReference>
<comment type="caution">
    <text evidence="3">The sequence shown here is derived from an EMBL/GenBank/DDBJ whole genome shotgun (WGS) entry which is preliminary data.</text>
</comment>
<dbReference type="InterPro" id="IPR006015">
    <property type="entry name" value="Universal_stress_UspA"/>
</dbReference>
<organism evidence="3">
    <name type="scientific">marine sediment metagenome</name>
    <dbReference type="NCBI Taxonomy" id="412755"/>
    <lineage>
        <taxon>unclassified sequences</taxon>
        <taxon>metagenomes</taxon>
        <taxon>ecological metagenomes</taxon>
    </lineage>
</organism>
<dbReference type="PANTHER" id="PTHR46268">
    <property type="entry name" value="STRESS RESPONSE PROTEIN NHAX"/>
    <property type="match status" value="1"/>
</dbReference>
<comment type="similarity">
    <text evidence="1">Belongs to the universal stress protein A family.</text>
</comment>
<evidence type="ECO:0000256" key="1">
    <source>
        <dbReference type="ARBA" id="ARBA00008791"/>
    </source>
</evidence>
<dbReference type="CDD" id="cd00293">
    <property type="entry name" value="USP-like"/>
    <property type="match status" value="2"/>
</dbReference>
<reference evidence="3" key="1">
    <citation type="journal article" date="2014" name="Front. Microbiol.">
        <title>High frequency of phylogenetically diverse reductive dehalogenase-homologous genes in deep subseafloor sedimentary metagenomes.</title>
        <authorList>
            <person name="Kawai M."/>
            <person name="Futagami T."/>
            <person name="Toyoda A."/>
            <person name="Takaki Y."/>
            <person name="Nishi S."/>
            <person name="Hori S."/>
            <person name="Arai W."/>
            <person name="Tsubouchi T."/>
            <person name="Morono Y."/>
            <person name="Uchiyama I."/>
            <person name="Ito T."/>
            <person name="Fujiyama A."/>
            <person name="Inagaki F."/>
            <person name="Takami H."/>
        </authorList>
    </citation>
    <scope>NUCLEOTIDE SEQUENCE</scope>
    <source>
        <strain evidence="3">Expedition CK06-06</strain>
    </source>
</reference>
<evidence type="ECO:0000313" key="3">
    <source>
        <dbReference type="EMBL" id="GAJ08450.1"/>
    </source>
</evidence>